<protein>
    <submittedName>
        <fullName evidence="1">Uncharacterized protein</fullName>
    </submittedName>
</protein>
<dbReference type="RefSeq" id="WP_109306112.1">
    <property type="nucleotide sequence ID" value="NZ_BJUF01000014.1"/>
</dbReference>
<dbReference type="Proteomes" id="UP000245938">
    <property type="component" value="Unassembled WGS sequence"/>
</dbReference>
<sequence>MNEQDLNKLFPIADDVMQSIFPTLEKEQPDYYEGIIAILVKDLLTADLAAMTDAEIKAQMAANLDTFRKILA</sequence>
<name>A0A2U3AL62_9BACL</name>
<dbReference type="AlphaFoldDB" id="A0A2U3AL62"/>
<reference evidence="1 2" key="1">
    <citation type="submission" date="2018-05" db="EMBL/GenBank/DDBJ databases">
        <title>Kurthia sibirica genome sequence.</title>
        <authorList>
            <person name="Maclea K.S."/>
            <person name="Goen A.E."/>
        </authorList>
    </citation>
    <scope>NUCLEOTIDE SEQUENCE [LARGE SCALE GENOMIC DNA]</scope>
    <source>
        <strain evidence="1 2">ATCC 49154</strain>
    </source>
</reference>
<evidence type="ECO:0000313" key="1">
    <source>
        <dbReference type="EMBL" id="PWI25264.1"/>
    </source>
</evidence>
<keyword evidence="2" id="KW-1185">Reference proteome</keyword>
<organism evidence="1 2">
    <name type="scientific">Kurthia sibirica</name>
    <dbReference type="NCBI Taxonomy" id="202750"/>
    <lineage>
        <taxon>Bacteria</taxon>
        <taxon>Bacillati</taxon>
        <taxon>Bacillota</taxon>
        <taxon>Bacilli</taxon>
        <taxon>Bacillales</taxon>
        <taxon>Caryophanaceae</taxon>
        <taxon>Kurthia</taxon>
    </lineage>
</organism>
<gene>
    <name evidence="1" type="ORF">DEX24_09075</name>
</gene>
<evidence type="ECO:0000313" key="2">
    <source>
        <dbReference type="Proteomes" id="UP000245938"/>
    </source>
</evidence>
<proteinExistence type="predicted"/>
<dbReference type="EMBL" id="QFVR01000010">
    <property type="protein sequence ID" value="PWI25264.1"/>
    <property type="molecule type" value="Genomic_DNA"/>
</dbReference>
<accession>A0A2U3AL62</accession>
<comment type="caution">
    <text evidence="1">The sequence shown here is derived from an EMBL/GenBank/DDBJ whole genome shotgun (WGS) entry which is preliminary data.</text>
</comment>